<evidence type="ECO:0000313" key="3">
    <source>
        <dbReference type="Proteomes" id="UP001632038"/>
    </source>
</evidence>
<reference evidence="3" key="1">
    <citation type="journal article" date="2024" name="IScience">
        <title>Strigolactones Initiate the Formation of Haustorium-like Structures in Castilleja.</title>
        <authorList>
            <person name="Buerger M."/>
            <person name="Peterson D."/>
            <person name="Chory J."/>
        </authorList>
    </citation>
    <scope>NUCLEOTIDE SEQUENCE [LARGE SCALE GENOMIC DNA]</scope>
</reference>
<comment type="caution">
    <text evidence="2">The sequence shown here is derived from an EMBL/GenBank/DDBJ whole genome shotgun (WGS) entry which is preliminary data.</text>
</comment>
<evidence type="ECO:0000256" key="1">
    <source>
        <dbReference type="SAM" id="MobiDB-lite"/>
    </source>
</evidence>
<dbReference type="AlphaFoldDB" id="A0ABD3CAF1"/>
<gene>
    <name evidence="2" type="ORF">CASFOL_030226</name>
</gene>
<protein>
    <submittedName>
        <fullName evidence="2">Uncharacterized protein</fullName>
    </submittedName>
</protein>
<dbReference type="Proteomes" id="UP001632038">
    <property type="component" value="Unassembled WGS sequence"/>
</dbReference>
<organism evidence="2 3">
    <name type="scientific">Castilleja foliolosa</name>
    <dbReference type="NCBI Taxonomy" id="1961234"/>
    <lineage>
        <taxon>Eukaryota</taxon>
        <taxon>Viridiplantae</taxon>
        <taxon>Streptophyta</taxon>
        <taxon>Embryophyta</taxon>
        <taxon>Tracheophyta</taxon>
        <taxon>Spermatophyta</taxon>
        <taxon>Magnoliopsida</taxon>
        <taxon>eudicotyledons</taxon>
        <taxon>Gunneridae</taxon>
        <taxon>Pentapetalae</taxon>
        <taxon>asterids</taxon>
        <taxon>lamiids</taxon>
        <taxon>Lamiales</taxon>
        <taxon>Orobanchaceae</taxon>
        <taxon>Pedicularideae</taxon>
        <taxon>Castillejinae</taxon>
        <taxon>Castilleja</taxon>
    </lineage>
</organism>
<proteinExistence type="predicted"/>
<feature type="region of interest" description="Disordered" evidence="1">
    <location>
        <begin position="1"/>
        <end position="20"/>
    </location>
</feature>
<keyword evidence="3" id="KW-1185">Reference proteome</keyword>
<dbReference type="EMBL" id="JAVIJP010000048">
    <property type="protein sequence ID" value="KAL3625697.1"/>
    <property type="molecule type" value="Genomic_DNA"/>
</dbReference>
<accession>A0ABD3CAF1</accession>
<name>A0ABD3CAF1_9LAMI</name>
<sequence>MDALKTHGDGNRGGSELNEPLAQSDCAYGVGKRVAAAFLRLGSSSRGCGVLSIAVVMSESKHLHKVRT</sequence>
<evidence type="ECO:0000313" key="2">
    <source>
        <dbReference type="EMBL" id="KAL3625697.1"/>
    </source>
</evidence>
<feature type="compositionally biased region" description="Basic and acidic residues" evidence="1">
    <location>
        <begin position="1"/>
        <end position="10"/>
    </location>
</feature>